<reference evidence="9 10" key="1">
    <citation type="submission" date="2014-01" db="EMBL/GenBank/DDBJ databases">
        <title>Plasmidome dynamics in the species complex Clostridium novyi sensu lato converts strains of independent lineages into distinctly different pathogens.</title>
        <authorList>
            <person name="Skarin H."/>
            <person name="Segerman B."/>
        </authorList>
    </citation>
    <scope>NUCLEOTIDE SEQUENCE [LARGE SCALE GENOMIC DNA]</scope>
    <source>
        <strain evidence="9 10">DC5</strain>
    </source>
</reference>
<dbReference type="EMBL" id="JDRY01000029">
    <property type="protein sequence ID" value="KGM99767.1"/>
    <property type="molecule type" value="Genomic_DNA"/>
</dbReference>
<feature type="transmembrane region" description="Helical" evidence="7">
    <location>
        <begin position="853"/>
        <end position="872"/>
    </location>
</feature>
<dbReference type="GO" id="GO:0005524">
    <property type="term" value="F:ATP binding"/>
    <property type="evidence" value="ECO:0007669"/>
    <property type="project" value="UniProtKB-KW"/>
</dbReference>
<dbReference type="Pfam" id="PF02687">
    <property type="entry name" value="FtsX"/>
    <property type="match status" value="2"/>
</dbReference>
<gene>
    <name evidence="9" type="ORF">Z955_06005</name>
</gene>
<dbReference type="GO" id="GO:0005886">
    <property type="term" value="C:plasma membrane"/>
    <property type="evidence" value="ECO:0007669"/>
    <property type="project" value="UniProtKB-SubCell"/>
</dbReference>
<keyword evidence="4 7" id="KW-1133">Transmembrane helix</keyword>
<evidence type="ECO:0000256" key="2">
    <source>
        <dbReference type="ARBA" id="ARBA00022475"/>
    </source>
</evidence>
<evidence type="ECO:0000256" key="7">
    <source>
        <dbReference type="SAM" id="Phobius"/>
    </source>
</evidence>
<sequence>MKSYLDVTTKYLKFHWKRTLLTILGVIMSVALLSGLATIYYSYKDYNIAEAKRTDGNYEVSFKDINKAQIDTIKNTPAVCNIGISQSIGKGKLRTEAKKNSNRRVDVPSFKYLDIKALDTNSLNNIFKPTLVAGRYPKNKNELLVQKSSLKFLGKNITINSKVKFPLGKIQEPKEIEDSPKNDSPNENIFISQNECEYTIVGIMRNCFFNHSNSFFDGITVLENKDLFNKASNNNAFTVYASILSKKNKCEIGAAIANSIGIKVDLATLPRYSLNTKLYFNDPLLRLYNQGSYSNIDSRLNLTILFMTFIIIICTIAIIYNSINISVLERISEFGILRSIGATPAQIRKMVFKESFIISIIGIPLGIISGVIATKIVLYIAGSLLMKNGFDPFEVFIYPGVIIISIILGLITVLLSTFGPSITAGRVSPLEAIKNSKNYKVGKIKRVPKGRLSKLLFKVEGQLAYRNITRNKKRFIVTVFSLVISIIMFISFNSFADYMKLQDEPTTLLYHDACYSSNDLISKAEYNNILKQRGIEKIYNTYETCIDIAIPNEKYNDNLESGINFESCKIKNINMVSGKLIGYDKESLKLCRNHILSGNYNDNDLNNMGVFLIDRNFNTESDEGKLPVSLTKYKVADIIKFPKLEKYYDNNDNCLTNAINSNNFYELKILGILKQNPLSNDTMQRGIHLITSSKTYEKIMGLSDNLYEQNLYIKFAPNANRDALKTYFDKKINDECESYTDYLEIIEKNRKQAFQISIFVYGFISVISLIGAINIINTISTSLLIRRREFAVLKSIGMSQNQLKKMVLLEGAFHGIAASFFGSILGSMCSLILNRPNYPSIGDMYWSTPWRAILISTIGTIMISLISSLFPLRKISKDSIIENIRVEE</sequence>
<evidence type="ECO:0000313" key="9">
    <source>
        <dbReference type="EMBL" id="KGM99767.1"/>
    </source>
</evidence>
<comment type="similarity">
    <text evidence="6">Belongs to the ABC-4 integral membrane protein family.</text>
</comment>
<feature type="domain" description="ABC3 transporter permease C-terminal" evidence="8">
    <location>
        <begin position="306"/>
        <end position="429"/>
    </location>
</feature>
<dbReference type="Proteomes" id="UP000030014">
    <property type="component" value="Unassembled WGS sequence"/>
</dbReference>
<evidence type="ECO:0000259" key="8">
    <source>
        <dbReference type="Pfam" id="PF02687"/>
    </source>
</evidence>
<dbReference type="PANTHER" id="PTHR30572:SF4">
    <property type="entry name" value="ABC TRANSPORTER PERMEASE YTRF"/>
    <property type="match status" value="1"/>
</dbReference>
<evidence type="ECO:0000256" key="6">
    <source>
        <dbReference type="ARBA" id="ARBA00038076"/>
    </source>
</evidence>
<evidence type="ECO:0000256" key="5">
    <source>
        <dbReference type="ARBA" id="ARBA00023136"/>
    </source>
</evidence>
<dbReference type="PANTHER" id="PTHR30572">
    <property type="entry name" value="MEMBRANE COMPONENT OF TRANSPORTER-RELATED"/>
    <property type="match status" value="1"/>
</dbReference>
<name>A0A0A0IFL8_CLOBO</name>
<feature type="transmembrane region" description="Helical" evidence="7">
    <location>
        <begin position="300"/>
        <end position="320"/>
    </location>
</feature>
<dbReference type="RefSeq" id="WP_039259387.1">
    <property type="nucleotide sequence ID" value="NZ_JDRY01000029.1"/>
</dbReference>
<protein>
    <submittedName>
        <fullName evidence="9">ABC transporter ATP-binding protein</fullName>
    </submittedName>
</protein>
<dbReference type="AlphaFoldDB" id="A0A0A0IFL8"/>
<keyword evidence="9" id="KW-0067">ATP-binding</keyword>
<keyword evidence="3 7" id="KW-0812">Transmembrane</keyword>
<feature type="transmembrane region" description="Helical" evidence="7">
    <location>
        <begin position="806"/>
        <end position="833"/>
    </location>
</feature>
<dbReference type="InterPro" id="IPR050250">
    <property type="entry name" value="Macrolide_Exporter_MacB"/>
</dbReference>
<feature type="transmembrane region" description="Helical" evidence="7">
    <location>
        <begin position="396"/>
        <end position="418"/>
    </location>
</feature>
<feature type="transmembrane region" description="Helical" evidence="7">
    <location>
        <begin position="758"/>
        <end position="785"/>
    </location>
</feature>
<evidence type="ECO:0000256" key="4">
    <source>
        <dbReference type="ARBA" id="ARBA00022989"/>
    </source>
</evidence>
<feature type="transmembrane region" description="Helical" evidence="7">
    <location>
        <begin position="475"/>
        <end position="496"/>
    </location>
</feature>
<comment type="caution">
    <text evidence="9">The sequence shown here is derived from an EMBL/GenBank/DDBJ whole genome shotgun (WGS) entry which is preliminary data.</text>
</comment>
<dbReference type="GO" id="GO:0022857">
    <property type="term" value="F:transmembrane transporter activity"/>
    <property type="evidence" value="ECO:0007669"/>
    <property type="project" value="TreeGrafter"/>
</dbReference>
<organism evidence="9 10">
    <name type="scientific">Clostridium botulinum C/D str. DC5</name>
    <dbReference type="NCBI Taxonomy" id="1443128"/>
    <lineage>
        <taxon>Bacteria</taxon>
        <taxon>Bacillati</taxon>
        <taxon>Bacillota</taxon>
        <taxon>Clostridia</taxon>
        <taxon>Eubacteriales</taxon>
        <taxon>Clostridiaceae</taxon>
        <taxon>Clostridium</taxon>
    </lineage>
</organism>
<evidence type="ECO:0000313" key="10">
    <source>
        <dbReference type="Proteomes" id="UP000030014"/>
    </source>
</evidence>
<keyword evidence="9" id="KW-0547">Nucleotide-binding</keyword>
<keyword evidence="2" id="KW-1003">Cell membrane</keyword>
<feature type="domain" description="ABC3 transporter permease C-terminal" evidence="8">
    <location>
        <begin position="763"/>
        <end position="879"/>
    </location>
</feature>
<proteinExistence type="inferred from homology"/>
<comment type="subcellular location">
    <subcellularLocation>
        <location evidence="1">Cell membrane</location>
        <topology evidence="1">Multi-pass membrane protein</topology>
    </subcellularLocation>
</comment>
<keyword evidence="5 7" id="KW-0472">Membrane</keyword>
<feature type="transmembrane region" description="Helical" evidence="7">
    <location>
        <begin position="20"/>
        <end position="43"/>
    </location>
</feature>
<dbReference type="InterPro" id="IPR003838">
    <property type="entry name" value="ABC3_permease_C"/>
</dbReference>
<accession>A0A0A0IFL8</accession>
<evidence type="ECO:0000256" key="3">
    <source>
        <dbReference type="ARBA" id="ARBA00022692"/>
    </source>
</evidence>
<feature type="transmembrane region" description="Helical" evidence="7">
    <location>
        <begin position="356"/>
        <end position="381"/>
    </location>
</feature>
<evidence type="ECO:0000256" key="1">
    <source>
        <dbReference type="ARBA" id="ARBA00004651"/>
    </source>
</evidence>